<keyword evidence="3 5" id="KW-0863">Zinc-finger</keyword>
<dbReference type="PROSITE" id="PS00028">
    <property type="entry name" value="ZINC_FINGER_C2H2_1"/>
    <property type="match status" value="6"/>
</dbReference>
<evidence type="ECO:0000256" key="4">
    <source>
        <dbReference type="ARBA" id="ARBA00022833"/>
    </source>
</evidence>
<feature type="domain" description="C2H2-type" evidence="6">
    <location>
        <begin position="457"/>
        <end position="484"/>
    </location>
</feature>
<organism evidence="7 8">
    <name type="scientific">Plakobranchus ocellatus</name>
    <dbReference type="NCBI Taxonomy" id="259542"/>
    <lineage>
        <taxon>Eukaryota</taxon>
        <taxon>Metazoa</taxon>
        <taxon>Spiralia</taxon>
        <taxon>Lophotrochozoa</taxon>
        <taxon>Mollusca</taxon>
        <taxon>Gastropoda</taxon>
        <taxon>Heterobranchia</taxon>
        <taxon>Euthyneura</taxon>
        <taxon>Panpulmonata</taxon>
        <taxon>Sacoglossa</taxon>
        <taxon>Placobranchoidea</taxon>
        <taxon>Plakobranchidae</taxon>
        <taxon>Plakobranchus</taxon>
    </lineage>
</organism>
<dbReference type="Proteomes" id="UP000735302">
    <property type="component" value="Unassembled WGS sequence"/>
</dbReference>
<dbReference type="GO" id="GO:0008270">
    <property type="term" value="F:zinc ion binding"/>
    <property type="evidence" value="ECO:0007669"/>
    <property type="project" value="UniProtKB-KW"/>
</dbReference>
<dbReference type="PROSITE" id="PS50157">
    <property type="entry name" value="ZINC_FINGER_C2H2_2"/>
    <property type="match status" value="8"/>
</dbReference>
<evidence type="ECO:0000256" key="5">
    <source>
        <dbReference type="PROSITE-ProRule" id="PRU00042"/>
    </source>
</evidence>
<feature type="domain" description="C2H2-type" evidence="6">
    <location>
        <begin position="429"/>
        <end position="456"/>
    </location>
</feature>
<feature type="domain" description="C2H2-type" evidence="6">
    <location>
        <begin position="485"/>
        <end position="509"/>
    </location>
</feature>
<dbReference type="PANTHER" id="PTHR24403:SF67">
    <property type="entry name" value="FI01116P-RELATED"/>
    <property type="match status" value="1"/>
</dbReference>
<reference evidence="7 8" key="1">
    <citation type="journal article" date="2021" name="Elife">
        <title>Chloroplast acquisition without the gene transfer in kleptoplastic sea slugs, Plakobranchus ocellatus.</title>
        <authorList>
            <person name="Maeda T."/>
            <person name="Takahashi S."/>
            <person name="Yoshida T."/>
            <person name="Shimamura S."/>
            <person name="Takaki Y."/>
            <person name="Nagai Y."/>
            <person name="Toyoda A."/>
            <person name="Suzuki Y."/>
            <person name="Arimoto A."/>
            <person name="Ishii H."/>
            <person name="Satoh N."/>
            <person name="Nishiyama T."/>
            <person name="Hasebe M."/>
            <person name="Maruyama T."/>
            <person name="Minagawa J."/>
            <person name="Obokata J."/>
            <person name="Shigenobu S."/>
        </authorList>
    </citation>
    <scope>NUCLEOTIDE SEQUENCE [LARGE SCALE GENOMIC DNA]</scope>
</reference>
<feature type="domain" description="C2H2-type" evidence="6">
    <location>
        <begin position="540"/>
        <end position="568"/>
    </location>
</feature>
<keyword evidence="4" id="KW-0862">Zinc</keyword>
<dbReference type="SUPFAM" id="SSF57667">
    <property type="entry name" value="beta-beta-alpha zinc fingers"/>
    <property type="match status" value="5"/>
</dbReference>
<evidence type="ECO:0000259" key="6">
    <source>
        <dbReference type="PROSITE" id="PS50157"/>
    </source>
</evidence>
<feature type="domain" description="C2H2-type" evidence="6">
    <location>
        <begin position="401"/>
        <end position="428"/>
    </location>
</feature>
<dbReference type="InterPro" id="IPR050688">
    <property type="entry name" value="Zinc_finger/UBP_domain"/>
</dbReference>
<proteinExistence type="predicted"/>
<dbReference type="SMART" id="SM00355">
    <property type="entry name" value="ZnF_C2H2"/>
    <property type="match status" value="13"/>
</dbReference>
<sequence length="572" mass="65997">MAAQLQIGLSTPNGTKNHQSVSSEKVDDLLSGELDLLSHPMSVTLIDPLELALLDTKICDVFSCLFCQHTSVCEVSLSLHLAEVHRCKSQFSCTECDYQCSVRELFSLHVTTHLCLSQEEASCSETPQAVVKEEIPDEIQDGQPDNITTSLFKTKSRKSKKTCTVKKPISVASRDFGHKLGKSNRQVGKESLESDAVTKSFGEKEKITHAEKTSKFKAGKNVRKKFHSFHELMSTLCNSPQVILDVPASSFSDCNEFPCFRCGYIAKKFEYFKAHFMNHSNLTPFVCKHCSAGFVSKHRLNRHIRNVHASSRPYLCSQCAYTSKSQDCLRKHLLLKHPSDEELKFHCPDCPSKFALFQFLQMHQYKEHIAHKKYLCDLCNYSTNYLSSFEIHMNRHLGRVHLCQICGNSYFSKYRLKQHQLTHNATKMFHCDHCKYSSNRRDCLTNHYRVHSNERPYPCKLCSYRGKTKANLRNHMMKHDGVRKFKCSHCSLTFKRKHHWQRHQDTHSNVVYKCDQCDYVGLTHASYQRHMLLHDTERRWNCTACSRFFATPGELAHHMKKVHPDASKFVRV</sequence>
<dbReference type="PANTHER" id="PTHR24403">
    <property type="entry name" value="ZINC FINGER PROTEIN"/>
    <property type="match status" value="1"/>
</dbReference>
<dbReference type="GO" id="GO:0045944">
    <property type="term" value="P:positive regulation of transcription by RNA polymerase II"/>
    <property type="evidence" value="ECO:0007669"/>
    <property type="project" value="TreeGrafter"/>
</dbReference>
<dbReference type="Pfam" id="PF13894">
    <property type="entry name" value="zf-C2H2_4"/>
    <property type="match status" value="1"/>
</dbReference>
<dbReference type="InterPro" id="IPR013087">
    <property type="entry name" value="Znf_C2H2_type"/>
</dbReference>
<feature type="domain" description="C2H2-type" evidence="6">
    <location>
        <begin position="345"/>
        <end position="373"/>
    </location>
</feature>
<dbReference type="Gene3D" id="3.30.160.60">
    <property type="entry name" value="Classic Zinc Finger"/>
    <property type="match status" value="6"/>
</dbReference>
<keyword evidence="1" id="KW-0479">Metal-binding</keyword>
<evidence type="ECO:0000313" key="7">
    <source>
        <dbReference type="EMBL" id="GFO00123.1"/>
    </source>
</evidence>
<comment type="caution">
    <text evidence="7">The sequence shown here is derived from an EMBL/GenBank/DDBJ whole genome shotgun (WGS) entry which is preliminary data.</text>
</comment>
<evidence type="ECO:0000313" key="8">
    <source>
        <dbReference type="Proteomes" id="UP000735302"/>
    </source>
</evidence>
<feature type="domain" description="C2H2-type" evidence="6">
    <location>
        <begin position="285"/>
        <end position="313"/>
    </location>
</feature>
<gene>
    <name evidence="7" type="ORF">PoB_002662800</name>
</gene>
<name>A0AAV4A087_9GAST</name>
<dbReference type="GO" id="GO:0005634">
    <property type="term" value="C:nucleus"/>
    <property type="evidence" value="ECO:0007669"/>
    <property type="project" value="TreeGrafter"/>
</dbReference>
<evidence type="ECO:0000256" key="2">
    <source>
        <dbReference type="ARBA" id="ARBA00022737"/>
    </source>
</evidence>
<dbReference type="EMBL" id="BLXT01003032">
    <property type="protein sequence ID" value="GFO00123.1"/>
    <property type="molecule type" value="Genomic_DNA"/>
</dbReference>
<dbReference type="InterPro" id="IPR036236">
    <property type="entry name" value="Znf_C2H2_sf"/>
</dbReference>
<accession>A0AAV4A087</accession>
<evidence type="ECO:0000256" key="3">
    <source>
        <dbReference type="ARBA" id="ARBA00022771"/>
    </source>
</evidence>
<dbReference type="Pfam" id="PF00096">
    <property type="entry name" value="zf-C2H2"/>
    <property type="match status" value="1"/>
</dbReference>
<protein>
    <submittedName>
        <fullName evidence="7">Zinc finger protein 93</fullName>
    </submittedName>
</protein>
<dbReference type="FunFam" id="3.30.160.60:FF:000446">
    <property type="entry name" value="Zinc finger protein"/>
    <property type="match status" value="1"/>
</dbReference>
<dbReference type="AlphaFoldDB" id="A0AAV4A087"/>
<evidence type="ECO:0000256" key="1">
    <source>
        <dbReference type="ARBA" id="ARBA00022723"/>
    </source>
</evidence>
<keyword evidence="8" id="KW-1185">Reference proteome</keyword>
<keyword evidence="2" id="KW-0677">Repeat</keyword>
<feature type="domain" description="C2H2-type" evidence="6">
    <location>
        <begin position="512"/>
        <end position="539"/>
    </location>
</feature>